<keyword evidence="1" id="KW-0472">Membrane</keyword>
<organism evidence="2 3">
    <name type="scientific">Sorangium cellulosum</name>
    <name type="common">Polyangium cellulosum</name>
    <dbReference type="NCBI Taxonomy" id="56"/>
    <lineage>
        <taxon>Bacteria</taxon>
        <taxon>Pseudomonadati</taxon>
        <taxon>Myxococcota</taxon>
        <taxon>Polyangia</taxon>
        <taxon>Polyangiales</taxon>
        <taxon>Polyangiaceae</taxon>
        <taxon>Sorangium</taxon>
    </lineage>
</organism>
<evidence type="ECO:0000313" key="2">
    <source>
        <dbReference type="EMBL" id="KYF77483.1"/>
    </source>
</evidence>
<sequence>MHAMTNEERTDAEEDLEEELAWTVYAQVFALGYIYLLACALKRCDADLGVDPSAWENTMVAAEWAMMEHVNGRVQGPTTITVADVERMRRLHTMGSAALAGGERPPELYRLSLQCMESLFGSDWERAAREAVRGLRDPDQ</sequence>
<name>A0A150RBJ2_SORCE</name>
<feature type="transmembrane region" description="Helical" evidence="1">
    <location>
        <begin position="20"/>
        <end position="38"/>
    </location>
</feature>
<keyword evidence="1" id="KW-0812">Transmembrane</keyword>
<protein>
    <submittedName>
        <fullName evidence="2">Uncharacterized protein</fullName>
    </submittedName>
</protein>
<dbReference type="AlphaFoldDB" id="A0A150RBJ2"/>
<accession>A0A150RBJ2</accession>
<gene>
    <name evidence="2" type="ORF">BE18_26240</name>
</gene>
<evidence type="ECO:0000256" key="1">
    <source>
        <dbReference type="SAM" id="Phobius"/>
    </source>
</evidence>
<dbReference type="EMBL" id="JEMC01003911">
    <property type="protein sequence ID" value="KYF77483.1"/>
    <property type="molecule type" value="Genomic_DNA"/>
</dbReference>
<comment type="caution">
    <text evidence="2">The sequence shown here is derived from an EMBL/GenBank/DDBJ whole genome shotgun (WGS) entry which is preliminary data.</text>
</comment>
<dbReference type="Proteomes" id="UP000075515">
    <property type="component" value="Unassembled WGS sequence"/>
</dbReference>
<proteinExistence type="predicted"/>
<reference evidence="2 3" key="1">
    <citation type="submission" date="2014-02" db="EMBL/GenBank/DDBJ databases">
        <title>The small core and large imbalanced accessory genome model reveals a collaborative survival strategy of Sorangium cellulosum strains in nature.</title>
        <authorList>
            <person name="Han K."/>
            <person name="Peng R."/>
            <person name="Blom J."/>
            <person name="Li Y.-Z."/>
        </authorList>
    </citation>
    <scope>NUCLEOTIDE SEQUENCE [LARGE SCALE GENOMIC DNA]</scope>
    <source>
        <strain evidence="2 3">So0149</strain>
    </source>
</reference>
<evidence type="ECO:0000313" key="3">
    <source>
        <dbReference type="Proteomes" id="UP000075515"/>
    </source>
</evidence>
<keyword evidence="1" id="KW-1133">Transmembrane helix</keyword>